<dbReference type="AlphaFoldDB" id="A0A0E9MQ30"/>
<dbReference type="GO" id="GO:0008984">
    <property type="term" value="F:protein-glutamate methylesterase activity"/>
    <property type="evidence" value="ECO:0007669"/>
    <property type="project" value="UniProtKB-EC"/>
</dbReference>
<dbReference type="Pfam" id="PF01339">
    <property type="entry name" value="CheB_methylest"/>
    <property type="match status" value="1"/>
</dbReference>
<feature type="active site" evidence="4">
    <location>
        <position position="136"/>
    </location>
</feature>
<keyword evidence="1 4" id="KW-0378">Hydrolase</keyword>
<evidence type="ECO:0000256" key="3">
    <source>
        <dbReference type="ARBA" id="ARBA00048267"/>
    </source>
</evidence>
<dbReference type="InterPro" id="IPR011247">
    <property type="entry name" value="Chemotax_prot-Glu_Me-esterase"/>
</dbReference>
<dbReference type="STRING" id="1219043.SCH01S_33_00230"/>
<dbReference type="EC" id="3.1.1.61" evidence="2"/>
<dbReference type="GO" id="GO:0006935">
    <property type="term" value="P:chemotaxis"/>
    <property type="evidence" value="ECO:0007669"/>
    <property type="project" value="UniProtKB-UniRule"/>
</dbReference>
<dbReference type="GO" id="GO:0000156">
    <property type="term" value="F:phosphorelay response regulator activity"/>
    <property type="evidence" value="ECO:0007669"/>
    <property type="project" value="InterPro"/>
</dbReference>
<dbReference type="RefSeq" id="WP_046348360.1">
    <property type="nucleotide sequence ID" value="NZ_BBWU01000033.1"/>
</dbReference>
<feature type="domain" description="CheB-type methylesterase" evidence="5">
    <location>
        <begin position="5"/>
        <end position="183"/>
    </location>
</feature>
<sequence length="344" mass="36147">MNDQPLPAVPTIIAIGTSAGGVEAIRALVAQLPEDLPAAVFVVLHIGAHKSELPWLLNRAGPLPASHPADGEPILAGRVYVAPPDHHMTVDLGIIHLTKGPRENWARPAIDPLLRSAAAAYGSAVVGVILTGGLNDGTAGLIEVKQHGGIAIVQDPMDAANPSMPRSALAHVAVDHCVPLAEMPRLLTGIASGRATPARIDKRMSVTLETGANGPGKDMDAQFTQQHPVAVTCPDCGGALRETETGSLAQYTCHIGHVYTADVMLAAQFVALERAIEAAMRALGERAELCRQMAVRADGQKGDGGESWTAAMHEALEQVTPLRTLVVREWIHPDSEGVPRLSDP</sequence>
<dbReference type="GO" id="GO:0005737">
    <property type="term" value="C:cytoplasm"/>
    <property type="evidence" value="ECO:0007669"/>
    <property type="project" value="InterPro"/>
</dbReference>
<dbReference type="Gene3D" id="3.40.50.180">
    <property type="entry name" value="Methylesterase CheB, C-terminal domain"/>
    <property type="match status" value="1"/>
</dbReference>
<dbReference type="InterPro" id="IPR000673">
    <property type="entry name" value="Sig_transdc_resp-reg_Me-estase"/>
</dbReference>
<protein>
    <recommendedName>
        <fullName evidence="2">protein-glutamate methylesterase</fullName>
        <ecNumber evidence="2">3.1.1.61</ecNumber>
    </recommendedName>
</protein>
<evidence type="ECO:0000313" key="7">
    <source>
        <dbReference type="Proteomes" id="UP000033202"/>
    </source>
</evidence>
<dbReference type="Proteomes" id="UP000033202">
    <property type="component" value="Unassembled WGS sequence"/>
</dbReference>
<accession>A0A0E9MQ30</accession>
<dbReference type="PROSITE" id="PS50122">
    <property type="entry name" value="CHEB"/>
    <property type="match status" value="1"/>
</dbReference>
<dbReference type="EMBL" id="BBWU01000033">
    <property type="protein sequence ID" value="GAO39536.1"/>
    <property type="molecule type" value="Genomic_DNA"/>
</dbReference>
<gene>
    <name evidence="6" type="ORF">SCH01S_33_00230</name>
</gene>
<organism evidence="6 7">
    <name type="scientific">Sphingomonas changbaiensis NBRC 104936</name>
    <dbReference type="NCBI Taxonomy" id="1219043"/>
    <lineage>
        <taxon>Bacteria</taxon>
        <taxon>Pseudomonadati</taxon>
        <taxon>Pseudomonadota</taxon>
        <taxon>Alphaproteobacteria</taxon>
        <taxon>Sphingomonadales</taxon>
        <taxon>Sphingomonadaceae</taxon>
        <taxon>Sphingomonas</taxon>
    </lineage>
</organism>
<dbReference type="PIRSF" id="PIRSF036461">
    <property type="entry name" value="Chmtx_methlestr"/>
    <property type="match status" value="1"/>
</dbReference>
<reference evidence="6 7" key="1">
    <citation type="submission" date="2015-04" db="EMBL/GenBank/DDBJ databases">
        <title>Whole genome shotgun sequence of Sphingomonas changbaiensis NBRC 104936.</title>
        <authorList>
            <person name="Katano-Makiyama Y."/>
            <person name="Hosoyama A."/>
            <person name="Hashimoto M."/>
            <person name="Noguchi M."/>
            <person name="Tsuchikane K."/>
            <person name="Ohji S."/>
            <person name="Yamazoe A."/>
            <person name="Ichikawa N."/>
            <person name="Kimura A."/>
            <person name="Fujita N."/>
        </authorList>
    </citation>
    <scope>NUCLEOTIDE SEQUENCE [LARGE SCALE GENOMIC DNA]</scope>
    <source>
        <strain evidence="6 7">NBRC 104936</strain>
    </source>
</reference>
<evidence type="ECO:0000256" key="4">
    <source>
        <dbReference type="PROSITE-ProRule" id="PRU00050"/>
    </source>
</evidence>
<dbReference type="PANTHER" id="PTHR42872">
    <property type="entry name" value="PROTEIN-GLUTAMATE METHYLESTERASE/PROTEIN-GLUTAMINE GLUTAMINASE"/>
    <property type="match status" value="1"/>
</dbReference>
<evidence type="ECO:0000256" key="1">
    <source>
        <dbReference type="ARBA" id="ARBA00022801"/>
    </source>
</evidence>
<comment type="catalytic activity">
    <reaction evidence="3">
        <text>[protein]-L-glutamate 5-O-methyl ester + H2O = L-glutamyl-[protein] + methanol + H(+)</text>
        <dbReference type="Rhea" id="RHEA:23236"/>
        <dbReference type="Rhea" id="RHEA-COMP:10208"/>
        <dbReference type="Rhea" id="RHEA-COMP:10311"/>
        <dbReference type="ChEBI" id="CHEBI:15377"/>
        <dbReference type="ChEBI" id="CHEBI:15378"/>
        <dbReference type="ChEBI" id="CHEBI:17790"/>
        <dbReference type="ChEBI" id="CHEBI:29973"/>
        <dbReference type="ChEBI" id="CHEBI:82795"/>
        <dbReference type="EC" id="3.1.1.61"/>
    </reaction>
</comment>
<proteinExistence type="predicted"/>
<evidence type="ECO:0000313" key="6">
    <source>
        <dbReference type="EMBL" id="GAO39536.1"/>
    </source>
</evidence>
<dbReference type="OrthoDB" id="9791760at2"/>
<dbReference type="PANTHER" id="PTHR42872:SF6">
    <property type="entry name" value="PROTEIN-GLUTAMATE METHYLESTERASE_PROTEIN-GLUTAMINE GLUTAMINASE"/>
    <property type="match status" value="1"/>
</dbReference>
<evidence type="ECO:0000256" key="2">
    <source>
        <dbReference type="ARBA" id="ARBA00039140"/>
    </source>
</evidence>
<keyword evidence="4" id="KW-0145">Chemotaxis</keyword>
<feature type="active site" evidence="4">
    <location>
        <position position="45"/>
    </location>
</feature>
<dbReference type="InterPro" id="IPR035909">
    <property type="entry name" value="CheB_C"/>
</dbReference>
<dbReference type="SUPFAM" id="SSF52738">
    <property type="entry name" value="Methylesterase CheB, C-terminal domain"/>
    <property type="match status" value="1"/>
</dbReference>
<name>A0A0E9MQ30_9SPHN</name>
<comment type="caution">
    <text evidence="6">The sequence shown here is derived from an EMBL/GenBank/DDBJ whole genome shotgun (WGS) entry which is preliminary data.</text>
</comment>
<feature type="active site" evidence="4">
    <location>
        <position position="18"/>
    </location>
</feature>
<keyword evidence="7" id="KW-1185">Reference proteome</keyword>
<evidence type="ECO:0000259" key="5">
    <source>
        <dbReference type="PROSITE" id="PS50122"/>
    </source>
</evidence>
<dbReference type="CDD" id="cd16433">
    <property type="entry name" value="CheB"/>
    <property type="match status" value="1"/>
</dbReference>